<dbReference type="InterPro" id="IPR007199">
    <property type="entry name" value="Rep_factor-A_N"/>
</dbReference>
<dbReference type="EMBL" id="PQIB02000007">
    <property type="protein sequence ID" value="RLN08812.1"/>
    <property type="molecule type" value="Genomic_DNA"/>
</dbReference>
<dbReference type="InterPro" id="IPR012340">
    <property type="entry name" value="NA-bd_OB-fold"/>
</dbReference>
<gene>
    <name evidence="2" type="ORF">C2845_PM11G06070</name>
</gene>
<dbReference type="Proteomes" id="UP000275267">
    <property type="component" value="Unassembled WGS sequence"/>
</dbReference>
<proteinExistence type="predicted"/>
<dbReference type="GO" id="GO:0005634">
    <property type="term" value="C:nucleus"/>
    <property type="evidence" value="ECO:0007669"/>
    <property type="project" value="InterPro"/>
</dbReference>
<evidence type="ECO:0000313" key="2">
    <source>
        <dbReference type="EMBL" id="RLN08812.1"/>
    </source>
</evidence>
<dbReference type="OrthoDB" id="1751331at2759"/>
<feature type="domain" description="Replication factor-A protein 1 N-terminal" evidence="1">
    <location>
        <begin position="26"/>
        <end position="87"/>
    </location>
</feature>
<protein>
    <recommendedName>
        <fullName evidence="1">Replication factor-A protein 1 N-terminal domain-containing protein</fullName>
    </recommendedName>
</protein>
<dbReference type="Pfam" id="PF04057">
    <property type="entry name" value="Rep-A_N"/>
    <property type="match status" value="1"/>
</dbReference>
<name>A0A3L6RSN4_PANMI</name>
<accession>A0A3L6RSN4</accession>
<comment type="caution">
    <text evidence="2">The sequence shown here is derived from an EMBL/GenBank/DDBJ whole genome shotgun (WGS) entry which is preliminary data.</text>
</comment>
<dbReference type="Gene3D" id="2.40.50.140">
    <property type="entry name" value="Nucleic acid-binding proteins"/>
    <property type="match status" value="1"/>
</dbReference>
<keyword evidence="3" id="KW-1185">Reference proteome</keyword>
<dbReference type="GO" id="GO:0006260">
    <property type="term" value="P:DNA replication"/>
    <property type="evidence" value="ECO:0007669"/>
    <property type="project" value="InterPro"/>
</dbReference>
<sequence length="89" mass="9440">MEGGGSLALGMAVTSEQGKKVASSGPCPVLQVVNVRRQPELLRSVSTRIPWYRMLSSDSINSLQGMLVSSLSHLVAKGAFRSGIVLDLL</sequence>
<evidence type="ECO:0000313" key="3">
    <source>
        <dbReference type="Proteomes" id="UP000275267"/>
    </source>
</evidence>
<reference evidence="3" key="1">
    <citation type="journal article" date="2019" name="Nat. Commun.">
        <title>The genome of broomcorn millet.</title>
        <authorList>
            <person name="Zou C."/>
            <person name="Miki D."/>
            <person name="Li D."/>
            <person name="Tang Q."/>
            <person name="Xiao L."/>
            <person name="Rajput S."/>
            <person name="Deng P."/>
            <person name="Jia W."/>
            <person name="Huang R."/>
            <person name="Zhang M."/>
            <person name="Sun Y."/>
            <person name="Hu J."/>
            <person name="Fu X."/>
            <person name="Schnable P.S."/>
            <person name="Li F."/>
            <person name="Zhang H."/>
            <person name="Feng B."/>
            <person name="Zhu X."/>
            <person name="Liu R."/>
            <person name="Schnable J.C."/>
            <person name="Zhu J.-K."/>
            <person name="Zhang H."/>
        </authorList>
    </citation>
    <scope>NUCLEOTIDE SEQUENCE [LARGE SCALE GENOMIC DNA]</scope>
</reference>
<dbReference type="GO" id="GO:0003677">
    <property type="term" value="F:DNA binding"/>
    <property type="evidence" value="ECO:0007669"/>
    <property type="project" value="InterPro"/>
</dbReference>
<organism evidence="2 3">
    <name type="scientific">Panicum miliaceum</name>
    <name type="common">Proso millet</name>
    <name type="synonym">Broomcorn millet</name>
    <dbReference type="NCBI Taxonomy" id="4540"/>
    <lineage>
        <taxon>Eukaryota</taxon>
        <taxon>Viridiplantae</taxon>
        <taxon>Streptophyta</taxon>
        <taxon>Embryophyta</taxon>
        <taxon>Tracheophyta</taxon>
        <taxon>Spermatophyta</taxon>
        <taxon>Magnoliopsida</taxon>
        <taxon>Liliopsida</taxon>
        <taxon>Poales</taxon>
        <taxon>Poaceae</taxon>
        <taxon>PACMAD clade</taxon>
        <taxon>Panicoideae</taxon>
        <taxon>Panicodae</taxon>
        <taxon>Paniceae</taxon>
        <taxon>Panicinae</taxon>
        <taxon>Panicum</taxon>
        <taxon>Panicum sect. Panicum</taxon>
    </lineage>
</organism>
<evidence type="ECO:0000259" key="1">
    <source>
        <dbReference type="Pfam" id="PF04057"/>
    </source>
</evidence>
<dbReference type="AlphaFoldDB" id="A0A3L6RSN4"/>
<dbReference type="SUPFAM" id="SSF50249">
    <property type="entry name" value="Nucleic acid-binding proteins"/>
    <property type="match status" value="1"/>
</dbReference>